<dbReference type="Pfam" id="PF08005">
    <property type="entry name" value="PHR"/>
    <property type="match status" value="1"/>
</dbReference>
<name>A0A9N9ZZ51_BEMTA</name>
<dbReference type="GO" id="GO:0005829">
    <property type="term" value="C:cytosol"/>
    <property type="evidence" value="ECO:0007669"/>
    <property type="project" value="TreeGrafter"/>
</dbReference>
<evidence type="ECO:0000313" key="6">
    <source>
        <dbReference type="Proteomes" id="UP001152759"/>
    </source>
</evidence>
<dbReference type="InterPro" id="IPR000210">
    <property type="entry name" value="BTB/POZ_dom"/>
</dbReference>
<dbReference type="PANTHER" id="PTHR45774:SF3">
    <property type="entry name" value="BTB (POZ) DOMAIN-CONTAINING 2B-RELATED"/>
    <property type="match status" value="1"/>
</dbReference>
<keyword evidence="2" id="KW-0963">Cytoplasm</keyword>
<sequence length="479" mass="54326">MTRPSKSKSKSKKNRNQSKTNSTTTQSENSSNCSTPETIPDQYAWDWQSTKSELRERFEYIFQNSLFCDAHFIVGQDTNRQTISAHKLVLAASSVVFLTMFSEKWSTDRPEITVPDVDPTAFKQMLQFLYSDDISLTVKNVSSVLYAAKKYSILALENRCANFLLDQLCVENSFSILIQARLFDLQKVVDASLKVIAGDTEEALMADDFLNIDYETLCLILKRSDLKIVEIHLFDALLRWSETECERKKLVINPDNQRHVLRDALYLMRFPLMDPEDFASKVMDSGILSEAEANSVLLDCIGKSKPQNNKFSKIPRQASLVVSRFQSIVTGGSYGGSPSIHNLGFMINREVSLLGIGLYGCLDHKIDFHIEMKLVEEHETVLGEVAGFYDGSEKIFRVLFHEPVHLGVDIQYQLIVKIKGEYFLYGCHGLDTVSVNLNLADKVTFVFYDENDDIAICENDRGKKTNVYSGQIPELLFQV</sequence>
<dbReference type="PANTHER" id="PTHR45774">
    <property type="entry name" value="BTB/POZ DOMAIN-CONTAINING"/>
    <property type="match status" value="1"/>
</dbReference>
<reference evidence="5" key="1">
    <citation type="submission" date="2021-12" db="EMBL/GenBank/DDBJ databases">
        <authorList>
            <person name="King R."/>
        </authorList>
    </citation>
    <scope>NUCLEOTIDE SEQUENCE</scope>
</reference>
<dbReference type="Gene3D" id="1.25.40.420">
    <property type="match status" value="1"/>
</dbReference>
<feature type="compositionally biased region" description="Basic residues" evidence="3">
    <location>
        <begin position="1"/>
        <end position="16"/>
    </location>
</feature>
<evidence type="ECO:0000256" key="1">
    <source>
        <dbReference type="ARBA" id="ARBA00004496"/>
    </source>
</evidence>
<evidence type="ECO:0000256" key="3">
    <source>
        <dbReference type="SAM" id="MobiDB-lite"/>
    </source>
</evidence>
<keyword evidence="6" id="KW-1185">Reference proteome</keyword>
<dbReference type="InterPro" id="IPR012983">
    <property type="entry name" value="PHR"/>
</dbReference>
<dbReference type="PROSITE" id="PS50097">
    <property type="entry name" value="BTB"/>
    <property type="match status" value="1"/>
</dbReference>
<evidence type="ECO:0000313" key="5">
    <source>
        <dbReference type="EMBL" id="CAH0380960.1"/>
    </source>
</evidence>
<proteinExistence type="predicted"/>
<dbReference type="Proteomes" id="UP001152759">
    <property type="component" value="Chromosome 1"/>
</dbReference>
<feature type="domain" description="BTB" evidence="4">
    <location>
        <begin position="68"/>
        <end position="138"/>
    </location>
</feature>
<dbReference type="InterPro" id="IPR011705">
    <property type="entry name" value="BACK"/>
</dbReference>
<dbReference type="Pfam" id="PF00651">
    <property type="entry name" value="BTB"/>
    <property type="match status" value="1"/>
</dbReference>
<gene>
    <name evidence="5" type="ORF">BEMITA_LOCUS657</name>
</gene>
<comment type="subcellular location">
    <subcellularLocation>
        <location evidence="1">Cytoplasm</location>
    </subcellularLocation>
</comment>
<dbReference type="Gene3D" id="3.30.710.10">
    <property type="entry name" value="Potassium Channel Kv1.1, Chain A"/>
    <property type="match status" value="1"/>
</dbReference>
<dbReference type="AlphaFoldDB" id="A0A9N9ZZ51"/>
<dbReference type="SMART" id="SM00225">
    <property type="entry name" value="BTB"/>
    <property type="match status" value="1"/>
</dbReference>
<dbReference type="Pfam" id="PF07707">
    <property type="entry name" value="BACK"/>
    <property type="match status" value="1"/>
</dbReference>
<evidence type="ECO:0000256" key="2">
    <source>
        <dbReference type="ARBA" id="ARBA00022490"/>
    </source>
</evidence>
<dbReference type="SUPFAM" id="SSF54695">
    <property type="entry name" value="POZ domain"/>
    <property type="match status" value="1"/>
</dbReference>
<dbReference type="EMBL" id="OU963862">
    <property type="protein sequence ID" value="CAH0380960.1"/>
    <property type="molecule type" value="Genomic_DNA"/>
</dbReference>
<organism evidence="5 6">
    <name type="scientific">Bemisia tabaci</name>
    <name type="common">Sweetpotato whitefly</name>
    <name type="synonym">Aleurodes tabaci</name>
    <dbReference type="NCBI Taxonomy" id="7038"/>
    <lineage>
        <taxon>Eukaryota</taxon>
        <taxon>Metazoa</taxon>
        <taxon>Ecdysozoa</taxon>
        <taxon>Arthropoda</taxon>
        <taxon>Hexapoda</taxon>
        <taxon>Insecta</taxon>
        <taxon>Pterygota</taxon>
        <taxon>Neoptera</taxon>
        <taxon>Paraneoptera</taxon>
        <taxon>Hemiptera</taxon>
        <taxon>Sternorrhyncha</taxon>
        <taxon>Aleyrodoidea</taxon>
        <taxon>Aleyrodidae</taxon>
        <taxon>Aleyrodinae</taxon>
        <taxon>Bemisia</taxon>
    </lineage>
</organism>
<dbReference type="GO" id="GO:0022008">
    <property type="term" value="P:neurogenesis"/>
    <property type="evidence" value="ECO:0007669"/>
    <property type="project" value="TreeGrafter"/>
</dbReference>
<dbReference type="KEGG" id="btab:109041303"/>
<dbReference type="SMART" id="SM00875">
    <property type="entry name" value="BACK"/>
    <property type="match status" value="1"/>
</dbReference>
<protein>
    <recommendedName>
        <fullName evidence="4">BTB domain-containing protein</fullName>
    </recommendedName>
</protein>
<feature type="compositionally biased region" description="Low complexity" evidence="3">
    <location>
        <begin position="17"/>
        <end position="35"/>
    </location>
</feature>
<feature type="region of interest" description="Disordered" evidence="3">
    <location>
        <begin position="1"/>
        <end position="37"/>
    </location>
</feature>
<accession>A0A9N9ZZ51</accession>
<dbReference type="InterPro" id="IPR011333">
    <property type="entry name" value="SKP1/BTB/POZ_sf"/>
</dbReference>
<dbReference type="InterPro" id="IPR038648">
    <property type="entry name" value="PHR_sf"/>
</dbReference>
<evidence type="ECO:0000259" key="4">
    <source>
        <dbReference type="PROSITE" id="PS50097"/>
    </source>
</evidence>
<dbReference type="Gene3D" id="2.60.120.820">
    <property type="entry name" value="PHR domain"/>
    <property type="match status" value="1"/>
</dbReference>